<comment type="caution">
    <text evidence="1">The sequence shown here is derived from an EMBL/GenBank/DDBJ whole genome shotgun (WGS) entry which is preliminary data.</text>
</comment>
<dbReference type="EMBL" id="PCSD01000073">
    <property type="protein sequence ID" value="PIP33685.1"/>
    <property type="molecule type" value="Genomic_DNA"/>
</dbReference>
<name>A0A2G9ZKI5_9BACT</name>
<dbReference type="PANTHER" id="PTHR30289">
    <property type="entry name" value="UNCHARACTERIZED PROTEIN YBCL-RELATED"/>
    <property type="match status" value="1"/>
</dbReference>
<dbReference type="NCBIfam" id="TIGR00481">
    <property type="entry name" value="YbhB/YbcL family Raf kinase inhibitor-like protein"/>
    <property type="match status" value="1"/>
</dbReference>
<evidence type="ECO:0000313" key="1">
    <source>
        <dbReference type="EMBL" id="PIP33685.1"/>
    </source>
</evidence>
<dbReference type="PANTHER" id="PTHR30289:SF1">
    <property type="entry name" value="PEBP (PHOSPHATIDYLETHANOLAMINE-BINDING PROTEIN) FAMILY PROTEIN"/>
    <property type="match status" value="1"/>
</dbReference>
<dbReference type="AlphaFoldDB" id="A0A2G9ZKI5"/>
<dbReference type="CDD" id="cd00865">
    <property type="entry name" value="PEBP_bact_arch"/>
    <property type="match status" value="1"/>
</dbReference>
<dbReference type="Pfam" id="PF01161">
    <property type="entry name" value="PBP"/>
    <property type="match status" value="1"/>
</dbReference>
<organism evidence="1 2">
    <name type="scientific">Candidatus Falkowbacteria bacterium CG23_combo_of_CG06-09_8_20_14_all_49_15</name>
    <dbReference type="NCBI Taxonomy" id="1974572"/>
    <lineage>
        <taxon>Bacteria</taxon>
        <taxon>Candidatus Falkowiibacteriota</taxon>
    </lineage>
</organism>
<gene>
    <name evidence="1" type="ORF">COX22_03085</name>
</gene>
<dbReference type="InterPro" id="IPR005247">
    <property type="entry name" value="YbhB_YbcL/LppC-like"/>
</dbReference>
<accession>A0A2G9ZKI5</accession>
<dbReference type="InterPro" id="IPR036610">
    <property type="entry name" value="PEBP-like_sf"/>
</dbReference>
<proteinExistence type="predicted"/>
<evidence type="ECO:0000313" key="2">
    <source>
        <dbReference type="Proteomes" id="UP000230729"/>
    </source>
</evidence>
<sequence>MRLSSPDFSAGAPIPARFTCEGENISPALAITGVSGRAKSLVLIVSDPDAPRGDWVHWTIWNLPVDTSLLPAGGPLPSAAVEGQTDFGRPGWGGPCPPAGAHRYVFKLYALGADLYLDPSATKKEILEAMEGMIIEETELIGTYERSEKNGVL</sequence>
<reference evidence="1 2" key="1">
    <citation type="submission" date="2017-09" db="EMBL/GenBank/DDBJ databases">
        <title>Depth-based differentiation of microbial function through sediment-hosted aquifers and enrichment of novel symbionts in the deep terrestrial subsurface.</title>
        <authorList>
            <person name="Probst A.J."/>
            <person name="Ladd B."/>
            <person name="Jarett J.K."/>
            <person name="Geller-Mcgrath D.E."/>
            <person name="Sieber C.M."/>
            <person name="Emerson J.B."/>
            <person name="Anantharaman K."/>
            <person name="Thomas B.C."/>
            <person name="Malmstrom R."/>
            <person name="Stieglmeier M."/>
            <person name="Klingl A."/>
            <person name="Woyke T."/>
            <person name="Ryan C.M."/>
            <person name="Banfield J.F."/>
        </authorList>
    </citation>
    <scope>NUCLEOTIDE SEQUENCE [LARGE SCALE GENOMIC DNA]</scope>
    <source>
        <strain evidence="1">CG23_combo_of_CG06-09_8_20_14_all_49_15</strain>
    </source>
</reference>
<protein>
    <submittedName>
        <fullName evidence="1">YbhB/YbcL family Raf kinase inhibitor-like protein</fullName>
    </submittedName>
</protein>
<dbReference type="SUPFAM" id="SSF49777">
    <property type="entry name" value="PEBP-like"/>
    <property type="match status" value="1"/>
</dbReference>
<dbReference type="Gene3D" id="3.90.280.10">
    <property type="entry name" value="PEBP-like"/>
    <property type="match status" value="1"/>
</dbReference>
<dbReference type="InterPro" id="IPR008914">
    <property type="entry name" value="PEBP"/>
</dbReference>
<dbReference type="Proteomes" id="UP000230729">
    <property type="component" value="Unassembled WGS sequence"/>
</dbReference>